<dbReference type="GO" id="GO:0003676">
    <property type="term" value="F:nucleic acid binding"/>
    <property type="evidence" value="ECO:0007669"/>
    <property type="project" value="InterPro"/>
</dbReference>
<dbReference type="SUPFAM" id="SSF57756">
    <property type="entry name" value="Retrovirus zinc finger-like domains"/>
    <property type="match status" value="1"/>
</dbReference>
<comment type="caution">
    <text evidence="6">The sequence shown here is derived from an EMBL/GenBank/DDBJ whole genome shotgun (WGS) entry which is preliminary data.</text>
</comment>
<dbReference type="SUPFAM" id="SSF53098">
    <property type="entry name" value="Ribonuclease H-like"/>
    <property type="match status" value="1"/>
</dbReference>
<keyword evidence="3" id="KW-0175">Coiled coil</keyword>
<keyword evidence="1" id="KW-0645">Protease</keyword>
<feature type="domain" description="Integrase catalytic" evidence="5">
    <location>
        <begin position="1120"/>
        <end position="1212"/>
    </location>
</feature>
<dbReference type="InterPro" id="IPR036397">
    <property type="entry name" value="RNaseH_sf"/>
</dbReference>
<dbReference type="SMART" id="SM00343">
    <property type="entry name" value="ZnF_C2HC"/>
    <property type="match status" value="2"/>
</dbReference>
<dbReference type="Gene3D" id="3.30.420.10">
    <property type="entry name" value="Ribonuclease H-like superfamily/Ribonuclease H"/>
    <property type="match status" value="1"/>
</dbReference>
<name>A0A6L2N9X9_TANCI</name>
<dbReference type="GO" id="GO:0006508">
    <property type="term" value="P:proteolysis"/>
    <property type="evidence" value="ECO:0007669"/>
    <property type="project" value="UniProtKB-KW"/>
</dbReference>
<evidence type="ECO:0000256" key="2">
    <source>
        <dbReference type="PROSITE-ProRule" id="PRU00047"/>
    </source>
</evidence>
<dbReference type="Pfam" id="PF22936">
    <property type="entry name" value="Pol_BBD"/>
    <property type="match status" value="1"/>
</dbReference>
<dbReference type="InterPro" id="IPR001584">
    <property type="entry name" value="Integrase_cat-core"/>
</dbReference>
<organism evidence="6">
    <name type="scientific">Tanacetum cinerariifolium</name>
    <name type="common">Dalmatian daisy</name>
    <name type="synonym">Chrysanthemum cinerariifolium</name>
    <dbReference type="NCBI Taxonomy" id="118510"/>
    <lineage>
        <taxon>Eukaryota</taxon>
        <taxon>Viridiplantae</taxon>
        <taxon>Streptophyta</taxon>
        <taxon>Embryophyta</taxon>
        <taxon>Tracheophyta</taxon>
        <taxon>Spermatophyta</taxon>
        <taxon>Magnoliopsida</taxon>
        <taxon>eudicotyledons</taxon>
        <taxon>Gunneridae</taxon>
        <taxon>Pentapetalae</taxon>
        <taxon>asterids</taxon>
        <taxon>campanulids</taxon>
        <taxon>Asterales</taxon>
        <taxon>Asteraceae</taxon>
        <taxon>Asteroideae</taxon>
        <taxon>Anthemideae</taxon>
        <taxon>Anthemidinae</taxon>
        <taxon>Tanacetum</taxon>
    </lineage>
</organism>
<protein>
    <submittedName>
        <fullName evidence="6">Retrovirus-related Pol polyprotein from transposon TNT 1-94</fullName>
    </submittedName>
</protein>
<feature type="coiled-coil region" evidence="3">
    <location>
        <begin position="769"/>
        <end position="803"/>
    </location>
</feature>
<reference evidence="6" key="1">
    <citation type="journal article" date="2019" name="Sci. Rep.">
        <title>Draft genome of Tanacetum cinerariifolium, the natural source of mosquito coil.</title>
        <authorList>
            <person name="Yamashiro T."/>
            <person name="Shiraishi A."/>
            <person name="Satake H."/>
            <person name="Nakayama K."/>
        </authorList>
    </citation>
    <scope>NUCLEOTIDE SEQUENCE</scope>
</reference>
<dbReference type="GO" id="GO:0008233">
    <property type="term" value="F:peptidase activity"/>
    <property type="evidence" value="ECO:0007669"/>
    <property type="project" value="UniProtKB-KW"/>
</dbReference>
<dbReference type="InterPro" id="IPR001878">
    <property type="entry name" value="Znf_CCHC"/>
</dbReference>
<dbReference type="Pfam" id="PF25597">
    <property type="entry name" value="SH3_retrovirus"/>
    <property type="match status" value="1"/>
</dbReference>
<evidence type="ECO:0000259" key="4">
    <source>
        <dbReference type="PROSITE" id="PS50158"/>
    </source>
</evidence>
<evidence type="ECO:0000313" key="6">
    <source>
        <dbReference type="EMBL" id="GEU83028.1"/>
    </source>
</evidence>
<dbReference type="EMBL" id="BKCJ010008599">
    <property type="protein sequence ID" value="GEU83028.1"/>
    <property type="molecule type" value="Genomic_DNA"/>
</dbReference>
<dbReference type="Pfam" id="PF00098">
    <property type="entry name" value="zf-CCHC"/>
    <property type="match status" value="1"/>
</dbReference>
<keyword evidence="2" id="KW-0862">Zinc</keyword>
<dbReference type="GO" id="GO:0015074">
    <property type="term" value="P:DNA integration"/>
    <property type="evidence" value="ECO:0007669"/>
    <property type="project" value="InterPro"/>
</dbReference>
<accession>A0A6L2N9X9</accession>
<dbReference type="PROSITE" id="PS50994">
    <property type="entry name" value="INTEGRASE"/>
    <property type="match status" value="1"/>
</dbReference>
<dbReference type="GO" id="GO:0008270">
    <property type="term" value="F:zinc ion binding"/>
    <property type="evidence" value="ECO:0007669"/>
    <property type="project" value="UniProtKB-KW"/>
</dbReference>
<dbReference type="InterPro" id="IPR012337">
    <property type="entry name" value="RNaseH-like_sf"/>
</dbReference>
<dbReference type="InterPro" id="IPR054722">
    <property type="entry name" value="PolX-like_BBD"/>
</dbReference>
<gene>
    <name evidence="6" type="ORF">Tci_055006</name>
</gene>
<keyword evidence="2" id="KW-0863">Zinc-finger</keyword>
<dbReference type="PANTHER" id="PTHR42648:SF32">
    <property type="entry name" value="RIBONUCLEASE H-LIKE DOMAIN, GAG-PRE-INTEGRASE DOMAIN PROTEIN-RELATED"/>
    <property type="match status" value="1"/>
</dbReference>
<dbReference type="PROSITE" id="PS50158">
    <property type="entry name" value="ZF_CCHC"/>
    <property type="match status" value="1"/>
</dbReference>
<evidence type="ECO:0000256" key="3">
    <source>
        <dbReference type="SAM" id="Coils"/>
    </source>
</evidence>
<evidence type="ECO:0000259" key="5">
    <source>
        <dbReference type="PROSITE" id="PS50994"/>
    </source>
</evidence>
<sequence>MSTSNNSKQQTLADSRANERLPMLEKGNYIPWESRFRRFLDNMLEDGERTWNSIQNRPYQRPMIPNPDNTQQQILETLFKMTEGNKKQYIVDVRVMNYLLQAIPNDIYNSMDASSKAKKAAKNHDPLALLAYSNASSSQSHANSFYSSQPYYVTHPSSVVDYDDEYQRELQGDSQEEKLTTTMVLLASSSQSHANSSYSSQPYYVTHPSSVVDYDDEYQGELQGDSQEEKLTTAMMLLARAISQKFSTPTNNRLHISSNTRNQVVVQDGRVDIQTKNADYGGNANKNAGRQNRIQAFNAGNGNDESNQIVQLVPRTESTSGKANVQCYNCNEKVHYARDYKKPKVRDAKYFREQILLAMKDEAGSNLHNEENDFLLDTSYNEETMEELTDVVMLMARIQPAEGNAETVPSYDAKAGSEVYASSTVHDQISHVKRKTIIHTSDDDQIDSNIIFDDPFVKNNDATSEHDSNAHDEYNNIQMLAYNVLIINGDSSVPEPPAVGTVVPPKTEAQKLARKKELKAKNTLLLAISDEHLLKFHSIKDAKSLWEAIKISQLELNGEVISQKDANMKLLRSLPPAWNNIALIMRNKPDIETLSMDDLYNNLKVYKGEIKGRSSSGSNSHNVAFVSFENTSNINETVNATHDIPTAGSKEQPSASSYTDDVAMITMRVKKFMKRTGRNLNFNGKEPVGFDKTKVECYNCHRRGHFARECRAPRNQGNMSADNERRIVPVETPANALVVQNGLGGYDWSYQAEEGPTDFALMAHSSDSTNSSNSELEETMKEKDDLKEKLTKFEESSKNLTKLINSQMSANDKTGLGYDNQLSENEMPKFEIFKTASDSNVSEINEDNNQAKDMYKVGIGYHAVLPPYTGNYMLPRVDLSFAGLDDSVFKFKISESRTSGKGTGQREVRPVWNNARRVNHQNFSKMTHPHLKRNFVPTAVATKSGQVLVNAAKQNSAASTNTARPKVNTAAIKPNVNAKYNYFKPHFPKRRHFNQRSATKTNTFSRKVNAAEEKKETAVKTSAGCVWRPKITYLNNGNPQYTLQDQEIFDSGCSRHMTGNKSFLTYYQEIDGGFVTFGGSPKGGKITGKGKIRTGKLDFEDVYFLKELKFNLFSVSQMCDNGTKFKNSEMNQFCQMKGIKREFSVARTPQKNGVGERKNRTLIEAARTMLADSLLPTTFWAKPVNTTCYVQNRVLVTKPYNKTPYELLIGRSPNLEFMKPFGCPVTILNTLDYLGKFDGKADEGFLVGYSVNSKEFRVFNPRTRKVEENLHVNFLENQTGFSYSKLLNKL</sequence>
<dbReference type="Gene3D" id="4.10.60.10">
    <property type="entry name" value="Zinc finger, CCHC-type"/>
    <property type="match status" value="1"/>
</dbReference>
<proteinExistence type="predicted"/>
<keyword evidence="1" id="KW-0378">Hydrolase</keyword>
<keyword evidence="2" id="KW-0479">Metal-binding</keyword>
<dbReference type="PANTHER" id="PTHR42648">
    <property type="entry name" value="TRANSPOSASE, PUTATIVE-RELATED"/>
    <property type="match status" value="1"/>
</dbReference>
<evidence type="ECO:0000256" key="1">
    <source>
        <dbReference type="ARBA" id="ARBA00022670"/>
    </source>
</evidence>
<feature type="domain" description="CCHC-type" evidence="4">
    <location>
        <begin position="697"/>
        <end position="711"/>
    </location>
</feature>
<dbReference type="InterPro" id="IPR036875">
    <property type="entry name" value="Znf_CCHC_sf"/>
</dbReference>
<dbReference type="InterPro" id="IPR039537">
    <property type="entry name" value="Retrotran_Ty1/copia-like"/>
</dbReference>
<dbReference type="InterPro" id="IPR057670">
    <property type="entry name" value="SH3_retrovirus"/>
</dbReference>